<dbReference type="Proteomes" id="UP001359485">
    <property type="component" value="Unassembled WGS sequence"/>
</dbReference>
<feature type="region of interest" description="Disordered" evidence="1">
    <location>
        <begin position="365"/>
        <end position="523"/>
    </location>
</feature>
<evidence type="ECO:0000313" key="2">
    <source>
        <dbReference type="EMBL" id="KAK6624216.1"/>
    </source>
</evidence>
<dbReference type="EMBL" id="JAWJWF010000046">
    <property type="protein sequence ID" value="KAK6624216.1"/>
    <property type="molecule type" value="Genomic_DNA"/>
</dbReference>
<feature type="compositionally biased region" description="Polar residues" evidence="1">
    <location>
        <begin position="20"/>
        <end position="31"/>
    </location>
</feature>
<reference evidence="2 3" key="1">
    <citation type="submission" date="2023-09" db="EMBL/GenBank/DDBJ databases">
        <title>Genomes of two closely related lineages of the louse Polyplax serrata with different host specificities.</title>
        <authorList>
            <person name="Martinu J."/>
            <person name="Tarabai H."/>
            <person name="Stefka J."/>
            <person name="Hypsa V."/>
        </authorList>
    </citation>
    <scope>NUCLEOTIDE SEQUENCE [LARGE SCALE GENOMIC DNA]</scope>
    <source>
        <strain evidence="2">98ZLc_SE</strain>
    </source>
</reference>
<feature type="compositionally biased region" description="Basic and acidic residues" evidence="1">
    <location>
        <begin position="468"/>
        <end position="481"/>
    </location>
</feature>
<feature type="compositionally biased region" description="Basic and acidic residues" evidence="1">
    <location>
        <begin position="373"/>
        <end position="390"/>
    </location>
</feature>
<name>A0ABR1AP19_POLSC</name>
<feature type="region of interest" description="Disordered" evidence="1">
    <location>
        <begin position="203"/>
        <end position="271"/>
    </location>
</feature>
<feature type="region of interest" description="Disordered" evidence="1">
    <location>
        <begin position="1"/>
        <end position="39"/>
    </location>
</feature>
<feature type="compositionally biased region" description="Polar residues" evidence="1">
    <location>
        <begin position="439"/>
        <end position="467"/>
    </location>
</feature>
<feature type="compositionally biased region" description="Basic and acidic residues" evidence="1">
    <location>
        <begin position="234"/>
        <end position="256"/>
    </location>
</feature>
<accession>A0ABR1AP19</accession>
<feature type="region of interest" description="Disordered" evidence="1">
    <location>
        <begin position="157"/>
        <end position="184"/>
    </location>
</feature>
<organism evidence="2 3">
    <name type="scientific">Polyplax serrata</name>
    <name type="common">Common mouse louse</name>
    <dbReference type="NCBI Taxonomy" id="468196"/>
    <lineage>
        <taxon>Eukaryota</taxon>
        <taxon>Metazoa</taxon>
        <taxon>Ecdysozoa</taxon>
        <taxon>Arthropoda</taxon>
        <taxon>Hexapoda</taxon>
        <taxon>Insecta</taxon>
        <taxon>Pterygota</taxon>
        <taxon>Neoptera</taxon>
        <taxon>Paraneoptera</taxon>
        <taxon>Psocodea</taxon>
        <taxon>Troctomorpha</taxon>
        <taxon>Phthiraptera</taxon>
        <taxon>Anoplura</taxon>
        <taxon>Polyplacidae</taxon>
        <taxon>Polyplax</taxon>
    </lineage>
</organism>
<evidence type="ECO:0000313" key="3">
    <source>
        <dbReference type="Proteomes" id="UP001359485"/>
    </source>
</evidence>
<proteinExistence type="predicted"/>
<comment type="caution">
    <text evidence="2">The sequence shown here is derived from an EMBL/GenBank/DDBJ whole genome shotgun (WGS) entry which is preliminary data.</text>
</comment>
<protein>
    <submittedName>
        <fullName evidence="2">Uncharacterized protein</fullName>
    </submittedName>
</protein>
<sequence length="546" mass="60335">MSEAIRNPQDVVSAVHEPTPKQTRCKQTTGSFEDGQYNHEPVFSSPPMFRPVFQNKPVPHNVFCSTLTPSTPAKEADENQAQEDSEVAKLSQSSCHILDFPHGNYEYTFSEPSLRKCDSSGVTTCPCNNALPWTYGPYVFPMIPFFVSWNPTQPYQPTGPKIKNENVTASKPSDDVSPISTREELSFENNVLTGKHSVKEGEKAKFGDFDGSSTPFDSEAENSALPESSSFNDGEERKLDDQECREGIDTNDKDNSLAETVNSDYPVESSVTVSPVSSRLTTESYCDTEIELSTLKIQEEDSSGGEKSSAVEKWEEELQELKFKDKHSKRLVNNFTMTEEVQSGLCETKLSSTVAIGDAVEAHNTKSVQSVKNDLKTPKTDDIKSEKPESIAEVVAGEEPLEKTKPVLPNEPAAKKKIQANFNSKYGQEIKIPRLLGSSKMNNSPGANSSQKQRNRGTVSKLPNSLNRKVESSGPKPDKNSDTLLKTQKLKPRGVTHSRGQINLKFETMRVTQGNDPTESKLPLGTLKLRQSTAVEKDIKLTKNKS</sequence>
<gene>
    <name evidence="2" type="ORF">RUM44_011075</name>
</gene>
<evidence type="ECO:0000256" key="1">
    <source>
        <dbReference type="SAM" id="MobiDB-lite"/>
    </source>
</evidence>
<keyword evidence="3" id="KW-1185">Reference proteome</keyword>